<evidence type="ECO:0000313" key="2">
    <source>
        <dbReference type="Proteomes" id="UP000001058"/>
    </source>
</evidence>
<proteinExistence type="predicted"/>
<evidence type="ECO:0000313" key="1">
    <source>
        <dbReference type="EMBL" id="EFJ44608.1"/>
    </source>
</evidence>
<name>D8U717_VOLCA</name>
<dbReference type="RefSeq" id="XP_002954458.1">
    <property type="nucleotide sequence ID" value="XM_002954412.1"/>
</dbReference>
<dbReference type="KEGG" id="vcn:VOLCADRAFT_95263"/>
<gene>
    <name evidence="1" type="ORF">VOLCADRAFT_95263</name>
</gene>
<dbReference type="InParanoid" id="D8U717"/>
<keyword evidence="2" id="KW-1185">Reference proteome</keyword>
<organism evidence="2">
    <name type="scientific">Volvox carteri f. nagariensis</name>
    <dbReference type="NCBI Taxonomy" id="3068"/>
    <lineage>
        <taxon>Eukaryota</taxon>
        <taxon>Viridiplantae</taxon>
        <taxon>Chlorophyta</taxon>
        <taxon>core chlorophytes</taxon>
        <taxon>Chlorophyceae</taxon>
        <taxon>CS clade</taxon>
        <taxon>Chlamydomonadales</taxon>
        <taxon>Volvocaceae</taxon>
        <taxon>Volvox</taxon>
    </lineage>
</organism>
<dbReference type="SUPFAM" id="SSF48264">
    <property type="entry name" value="Cytochrome P450"/>
    <property type="match status" value="1"/>
</dbReference>
<dbReference type="GO" id="GO:0004497">
    <property type="term" value="F:monooxygenase activity"/>
    <property type="evidence" value="ECO:0007669"/>
    <property type="project" value="InterPro"/>
</dbReference>
<dbReference type="InterPro" id="IPR036396">
    <property type="entry name" value="Cyt_P450_sf"/>
</dbReference>
<reference evidence="1 2" key="1">
    <citation type="journal article" date="2010" name="Science">
        <title>Genomic analysis of organismal complexity in the multicellular green alga Volvox carteri.</title>
        <authorList>
            <person name="Prochnik S.E."/>
            <person name="Umen J."/>
            <person name="Nedelcu A.M."/>
            <person name="Hallmann A."/>
            <person name="Miller S.M."/>
            <person name="Nishii I."/>
            <person name="Ferris P."/>
            <person name="Kuo A."/>
            <person name="Mitros T."/>
            <person name="Fritz-Laylin L.K."/>
            <person name="Hellsten U."/>
            <person name="Chapman J."/>
            <person name="Simakov O."/>
            <person name="Rensing S.A."/>
            <person name="Terry A."/>
            <person name="Pangilinan J."/>
            <person name="Kapitonov V."/>
            <person name="Jurka J."/>
            <person name="Salamov A."/>
            <person name="Shapiro H."/>
            <person name="Schmutz J."/>
            <person name="Grimwood J."/>
            <person name="Lindquist E."/>
            <person name="Lucas S."/>
            <person name="Grigoriev I.V."/>
            <person name="Schmitt R."/>
            <person name="Kirk D."/>
            <person name="Rokhsar D.S."/>
        </authorList>
    </citation>
    <scope>NUCLEOTIDE SEQUENCE [LARGE SCALE GENOMIC DNA]</scope>
    <source>
        <strain evidence="2">f. Nagariensis / Eve</strain>
    </source>
</reference>
<dbReference type="GO" id="GO:0020037">
    <property type="term" value="F:heme binding"/>
    <property type="evidence" value="ECO:0007669"/>
    <property type="project" value="InterPro"/>
</dbReference>
<dbReference type="GO" id="GO:0016705">
    <property type="term" value="F:oxidoreductase activity, acting on paired donors, with incorporation or reduction of molecular oxygen"/>
    <property type="evidence" value="ECO:0007669"/>
    <property type="project" value="InterPro"/>
</dbReference>
<dbReference type="Proteomes" id="UP000001058">
    <property type="component" value="Unassembled WGS sequence"/>
</dbReference>
<dbReference type="Pfam" id="PF00067">
    <property type="entry name" value="p450"/>
    <property type="match status" value="1"/>
</dbReference>
<dbReference type="GeneID" id="9624603"/>
<dbReference type="InterPro" id="IPR001128">
    <property type="entry name" value="Cyt_P450"/>
</dbReference>
<evidence type="ECO:0008006" key="3">
    <source>
        <dbReference type="Google" id="ProtNLM"/>
    </source>
</evidence>
<sequence length="327" mass="36119">MLGQSAVSGDLLLLLQSRLQPNRHLKRQQLQGCQGRCRCWRIYPRVLMVRYLGKQVLLVREPDDVAAVLSRRADRFTKHPRQQRVKAWLGAGLATQADPLAHAAQRETLAPAFRADYVRQLDSVMAAAAARLAETLLTGAVATSQPQQPQQPLRLDFQNLFKRHSLDVLGLASLQVDLGLLGRGVEQPEVDIPQQNLQTSWPSARVLLVIHFSRQACKPVSTSELASLVIRPCWPVPPWPSRSWSLEPLRPEVVTKPSISMVRPAAELGLGSRGAGAWLWDRSSLLGDAEYMSPYTGSVCGYLPPFAFTALSEATGASRFFNPSCCL</sequence>
<dbReference type="GO" id="GO:0005506">
    <property type="term" value="F:iron ion binding"/>
    <property type="evidence" value="ECO:0007669"/>
    <property type="project" value="InterPro"/>
</dbReference>
<dbReference type="Gene3D" id="1.10.630.10">
    <property type="entry name" value="Cytochrome P450"/>
    <property type="match status" value="1"/>
</dbReference>
<dbReference type="AlphaFoldDB" id="D8U717"/>
<dbReference type="EMBL" id="GL378363">
    <property type="protein sequence ID" value="EFJ44608.1"/>
    <property type="molecule type" value="Genomic_DNA"/>
</dbReference>
<protein>
    <recommendedName>
        <fullName evidence="3">Cytochrome P450</fullName>
    </recommendedName>
</protein>
<dbReference type="STRING" id="3068.D8U717"/>
<accession>D8U717</accession>